<organism evidence="4 5">
    <name type="scientific">Stylophora pistillata</name>
    <name type="common">Smooth cauliflower coral</name>
    <dbReference type="NCBI Taxonomy" id="50429"/>
    <lineage>
        <taxon>Eukaryota</taxon>
        <taxon>Metazoa</taxon>
        <taxon>Cnidaria</taxon>
        <taxon>Anthozoa</taxon>
        <taxon>Hexacorallia</taxon>
        <taxon>Scleractinia</taxon>
        <taxon>Astrocoeniina</taxon>
        <taxon>Pocilloporidae</taxon>
        <taxon>Stylophora</taxon>
    </lineage>
</organism>
<dbReference type="OrthoDB" id="5945402at2759"/>
<dbReference type="Proteomes" id="UP000225706">
    <property type="component" value="Unassembled WGS sequence"/>
</dbReference>
<evidence type="ECO:0000259" key="3">
    <source>
        <dbReference type="PROSITE" id="PS01033"/>
    </source>
</evidence>
<evidence type="ECO:0000313" key="4">
    <source>
        <dbReference type="EMBL" id="PFX27162.1"/>
    </source>
</evidence>
<evidence type="ECO:0000313" key="5">
    <source>
        <dbReference type="Proteomes" id="UP000225706"/>
    </source>
</evidence>
<evidence type="ECO:0000256" key="1">
    <source>
        <dbReference type="PROSITE-ProRule" id="PRU00087"/>
    </source>
</evidence>
<proteinExistence type="predicted"/>
<dbReference type="InterPro" id="IPR044399">
    <property type="entry name" value="Mb-like_M"/>
</dbReference>
<protein>
    <submittedName>
        <fullName evidence="4">Gelation factor</fullName>
    </submittedName>
</protein>
<dbReference type="SUPFAM" id="SSF81296">
    <property type="entry name" value="E set domains"/>
    <property type="match status" value="3"/>
</dbReference>
<feature type="transmembrane region" description="Helical" evidence="2">
    <location>
        <begin position="18"/>
        <end position="35"/>
    </location>
</feature>
<dbReference type="PROSITE" id="PS01033">
    <property type="entry name" value="GLOBIN"/>
    <property type="match status" value="2"/>
</dbReference>
<dbReference type="GO" id="GO:0020037">
    <property type="term" value="F:heme binding"/>
    <property type="evidence" value="ECO:0007669"/>
    <property type="project" value="InterPro"/>
</dbReference>
<feature type="domain" description="Globin" evidence="3">
    <location>
        <begin position="1512"/>
        <end position="1626"/>
    </location>
</feature>
<dbReference type="PANTHER" id="PTHR16165">
    <property type="entry name" value="NXPE FAMILY MEMBER"/>
    <property type="match status" value="1"/>
</dbReference>
<dbReference type="Pfam" id="PF00042">
    <property type="entry name" value="Globin"/>
    <property type="match status" value="1"/>
</dbReference>
<gene>
    <name evidence="4" type="primary">abpC</name>
    <name evidence="4" type="ORF">AWC38_SpisGene8113</name>
</gene>
<dbReference type="InterPro" id="IPR014756">
    <property type="entry name" value="Ig_E-set"/>
</dbReference>
<dbReference type="SUPFAM" id="SSF46458">
    <property type="entry name" value="Globin-like"/>
    <property type="match status" value="4"/>
</dbReference>
<feature type="domain" description="Globin" evidence="3">
    <location>
        <begin position="1765"/>
        <end position="1906"/>
    </location>
</feature>
<dbReference type="Gene3D" id="2.60.40.10">
    <property type="entry name" value="Immunoglobulins"/>
    <property type="match status" value="2"/>
</dbReference>
<dbReference type="InterPro" id="IPR036514">
    <property type="entry name" value="SGNH_hydro_sf"/>
</dbReference>
<feature type="repeat" description="Filamin" evidence="1">
    <location>
        <begin position="104"/>
        <end position="185"/>
    </location>
</feature>
<comment type="caution">
    <text evidence="4">The sequence shown here is derived from an EMBL/GenBank/DDBJ whole genome shotgun (WGS) entry which is preliminary data.</text>
</comment>
<dbReference type="PROSITE" id="PS50194">
    <property type="entry name" value="FILAMIN_REPEAT"/>
    <property type="match status" value="2"/>
</dbReference>
<name>A0A2B4SF50_STYPI</name>
<dbReference type="InterPro" id="IPR017868">
    <property type="entry name" value="Filamin/ABP280_repeat-like"/>
</dbReference>
<dbReference type="InterPro" id="IPR000971">
    <property type="entry name" value="Globin"/>
</dbReference>
<reference evidence="5" key="1">
    <citation type="journal article" date="2017" name="bioRxiv">
        <title>Comparative analysis of the genomes of Stylophora pistillata and Acropora digitifera provides evidence for extensive differences between species of corals.</title>
        <authorList>
            <person name="Voolstra C.R."/>
            <person name="Li Y."/>
            <person name="Liew Y.J."/>
            <person name="Baumgarten S."/>
            <person name="Zoccola D."/>
            <person name="Flot J.-F."/>
            <person name="Tambutte S."/>
            <person name="Allemand D."/>
            <person name="Aranda M."/>
        </authorList>
    </citation>
    <scope>NUCLEOTIDE SEQUENCE [LARGE SCALE GENOMIC DNA]</scope>
</reference>
<keyword evidence="2" id="KW-0812">Transmembrane</keyword>
<dbReference type="PANTHER" id="PTHR16165:SF5">
    <property type="entry name" value="NXPE FAMILY MEMBER 3"/>
    <property type="match status" value="1"/>
</dbReference>
<sequence>MVRRELSPCNKFSKRKKTLLILAITLSTIILIKIIQSPSSDQIRTADFMRQWCRVRKARVDWEQILKPCRGNLAWGVTPTGWEVEHRTDPDESYISMWDIRPCGEFSKFSIVTVTSNGEEKAIGGDSWRVQLKGPASVAGTVFDHMNGTYEVGFLITEPGNYQVEAVLDHSLCDGFRDPPPEWFIVGNAQGKNQQEGVLGPTKRGAERPYILKPLRSGNPIWISIRPVPPGKQPLYQVMQSAAFDLTCGIHCKFLWDGFGNWVNGRQGSIKWRPFMETDDKDRHSSLDPRPLRKDSVLWIYGDSVSEQFFWGVRPRPLCTNVFKWCGHTYNWIYNLKGNISTAKIADDNLDFNFMRVVSELLDVISKPFFDKNSAILFNAGLHYLESTNFSNYQKAIESVIRLVQETKMVKRSDGNLLFPGEMIWRTTTALNKQKLDGKHIQARRFLTYQKELKLRFDLSLLGYETEFLTTNPDSDVILFVYLKWYFPLYLTSTVNRNSLEEFRWDWCRVRRVSIDWESLSSPCEGNAKFGIGLPGWGIGNRTDPRQSFMPSMDIRPAGEFSRFSIQSQTSNGKPKAIGGDDWRILIWGPSVLAPTVIDHGNGTYEVLFLILEPGTYSASIVLDYSLCDGMKNPPDYWFLIGNIHGNGQPHGTLMEPYVYLQIPLWEGIPLTIEVPSPVGPTRYEARIASSYGMALAAGLMEPGRHMWKFKRDLSFEETGCKTGLWTTRSSRNREGLLWIYGDSNAGRFYRSISRTPLCNTVFRGCSFSYNWIYPIENATVEMQQRNFLAINVTRVVDAIAKVMYLPQMNNKKSVILLNHGLHFMTSTNFTTYREVVDGIVDLFKETKTNKDGKEELKFQGKVIWKTTSAIHRERLRSPHHHKRRFLTRQRVQLYNAYSTWAMCQAGFEVLDVYPISASFPNGTDNSLDPYDAVHYKNLVFKPVEHILLEYFSPRLNLSFNIVDLKDVTEDDHMSGIDEDDPDFIAISFADNQNCDSMRRKKLIPSLQQSIKTRVHRVGTLRGLPRLFLLRRAFCFCWGVIISLFIYLKWYYPLYLTSNVSRNTLEDFGRDWCRMRNARIDWGLLREPCIGNTIYEKNLPGWDMENRTNGRMSFVSSTDIRPAGQFSRIIIQSQTVEALPKSVGGDYWRVFISGPTGFAPTVTDLGNGEYEILFLILYPGNYCLSAVLDHSICDGMKDPPDYWFISGNSHGSNQPQGILNGKQVYLMQPLSGGKECCFDVPPSNGPMRRDEFLSYGLGYPSYCGTNCKFLSDGFGYWSNRTWVPHAPERLFKNSPRKRKGTLWIYGDSLALRFYDSIYYTPLCTEIFKVCNVTYTWVYNMIEPVEVEKYKRKYRDFDPSRVLQEIRNVIYLPEMDENSVIILNCGLHYVSALKFAIYRKLIDAIIDMFKETWENEEGVVERKFKGKLIWKTTTAIHRERFLYHDHPSPRFLTLQFRVRMGCGESKPVVIPQERQEKPERVAAYGLPSFEGRYQVTRQELEPTRALEYNNNSVIYQEQISLIEKTWDLAGNDLEKLGVDFYARLFKEDPGLLRLYPYMYDQWSYVMRVNDRVKRKGLVTMQHVDESVGTALIFALDKNLGKRFTPIVKNAWTVVYGILAENCQDQMSREHMTLVQDSWHLLKGNLEGMGVDFYISLYKENTDLLCQFPYMSEQSTEHVMNMDDRVKRKGLVTVQHVKEAVTALRNPGSCVHHQKASGFCPRNLQSVGGALLYSLDKSLGQSFTSKEKDAWCTVYGIDVATIGSQTPLIQQQILLMQESWALVSDDLEGLGVEFFVTSFKEDPGLLQLFPYMDDKKTHCGMKIDERVKRKGVLTMQHIDQAVSSLNDPNSRLHFQKLSMFCPRKLKSVSETLLDTLEKNLGERFTPKIKEAWTAVYGNLVNGEGDPSLLKLFPYMEDKSVFYAIKIDDRVKRKGLITMQHIDEAVASLEDPNSRVYFKKLSNFCPRKSKSVGAALFYSLEKHLGRKFTTKVKESWSVVFGTQAGNPKDSVGEEHISLVKDS</sequence>
<dbReference type="EMBL" id="LSMT01000109">
    <property type="protein sequence ID" value="PFX27162.1"/>
    <property type="molecule type" value="Genomic_DNA"/>
</dbReference>
<dbReference type="CDD" id="cd01040">
    <property type="entry name" value="Mb-like"/>
    <property type="match status" value="3"/>
</dbReference>
<feature type="repeat" description="Filamin" evidence="1">
    <location>
        <begin position="551"/>
        <end position="635"/>
    </location>
</feature>
<keyword evidence="2" id="KW-1133">Transmembrane helix</keyword>
<dbReference type="GO" id="GO:0019825">
    <property type="term" value="F:oxygen binding"/>
    <property type="evidence" value="ECO:0007669"/>
    <property type="project" value="InterPro"/>
</dbReference>
<keyword evidence="2" id="KW-0472">Membrane</keyword>
<dbReference type="Gene3D" id="1.10.490.10">
    <property type="entry name" value="Globins"/>
    <property type="match status" value="5"/>
</dbReference>
<dbReference type="InterPro" id="IPR012292">
    <property type="entry name" value="Globin/Proto"/>
</dbReference>
<keyword evidence="5" id="KW-1185">Reference proteome</keyword>
<evidence type="ECO:0000256" key="2">
    <source>
        <dbReference type="SAM" id="Phobius"/>
    </source>
</evidence>
<accession>A0A2B4SF50</accession>
<dbReference type="InterPro" id="IPR013783">
    <property type="entry name" value="Ig-like_fold"/>
</dbReference>
<dbReference type="Gene3D" id="3.40.50.1110">
    <property type="entry name" value="SGNH hydrolase"/>
    <property type="match status" value="1"/>
</dbReference>
<dbReference type="InterPro" id="IPR009050">
    <property type="entry name" value="Globin-like_sf"/>
</dbReference>